<organism evidence="1 2">
    <name type="scientific">Danionella cerebrum</name>
    <dbReference type="NCBI Taxonomy" id="2873325"/>
    <lineage>
        <taxon>Eukaryota</taxon>
        <taxon>Metazoa</taxon>
        <taxon>Chordata</taxon>
        <taxon>Craniata</taxon>
        <taxon>Vertebrata</taxon>
        <taxon>Euteleostomi</taxon>
        <taxon>Actinopterygii</taxon>
        <taxon>Neopterygii</taxon>
        <taxon>Teleostei</taxon>
        <taxon>Ostariophysi</taxon>
        <taxon>Cypriniformes</taxon>
        <taxon>Danionidae</taxon>
        <taxon>Danioninae</taxon>
        <taxon>Danionella</taxon>
    </lineage>
</organism>
<feature type="non-terminal residue" evidence="1">
    <location>
        <position position="105"/>
    </location>
</feature>
<dbReference type="Proteomes" id="UP000316079">
    <property type="component" value="Unassembled WGS sequence"/>
</dbReference>
<keyword evidence="2" id="KW-1185">Reference proteome</keyword>
<accession>A0A553RLX4</accession>
<proteinExistence type="predicted"/>
<reference evidence="1 2" key="1">
    <citation type="journal article" date="2019" name="Sci. Data">
        <title>Hybrid genome assembly and annotation of Danionella translucida.</title>
        <authorList>
            <person name="Kadobianskyi M."/>
            <person name="Schulze L."/>
            <person name="Schuelke M."/>
            <person name="Judkewitz B."/>
        </authorList>
    </citation>
    <scope>NUCLEOTIDE SEQUENCE [LARGE SCALE GENOMIC DNA]</scope>
    <source>
        <strain evidence="1 2">Bolton</strain>
    </source>
</reference>
<gene>
    <name evidence="1" type="ORF">DNTS_027887</name>
</gene>
<comment type="caution">
    <text evidence="1">The sequence shown here is derived from an EMBL/GenBank/DDBJ whole genome shotgun (WGS) entry which is preliminary data.</text>
</comment>
<evidence type="ECO:0000313" key="1">
    <source>
        <dbReference type="EMBL" id="TRZ03178.1"/>
    </source>
</evidence>
<dbReference type="AlphaFoldDB" id="A0A553RLX4"/>
<protein>
    <submittedName>
        <fullName evidence="1">Uncharacterized protein</fullName>
    </submittedName>
</protein>
<dbReference type="EMBL" id="SRMA01014607">
    <property type="protein sequence ID" value="TRZ03178.1"/>
    <property type="molecule type" value="Genomic_DNA"/>
</dbReference>
<sequence length="105" mass="11620">MVCDRCHSGCVCGCTALCLSLETTKLVFLESTELRYGSVKMFLTHISFSLRSSDETLLSMWFLAVPQEERVATPALLTWKVTQKKMPWSIILLLGGGFALAKGSE</sequence>
<name>A0A553RLX4_9TELE</name>
<dbReference type="STRING" id="623744.A0A553RLX4"/>
<evidence type="ECO:0000313" key="2">
    <source>
        <dbReference type="Proteomes" id="UP000316079"/>
    </source>
</evidence>